<dbReference type="OrthoDB" id="2989236at2"/>
<sequence>MGKNRSRRSWMDRARRLEKAITDYLELPADAVLDLPRLTLVGNSRLVVENHRGISEYQPDLVRLKLSTGELEIKGTGMLLREIKPDAIALEGTIHSLTFC</sequence>
<dbReference type="Pfam" id="PF07873">
    <property type="entry name" value="YabP"/>
    <property type="match status" value="1"/>
</dbReference>
<protein>
    <submittedName>
        <fullName evidence="1">YabP family protein</fullName>
    </submittedName>
</protein>
<dbReference type="EMBL" id="LTBC01000016">
    <property type="protein sequence ID" value="KYH31012.1"/>
    <property type="molecule type" value="Genomic_DNA"/>
</dbReference>
<dbReference type="RefSeq" id="WP_062285540.1">
    <property type="nucleotide sequence ID" value="NZ_LTBC01000016.1"/>
</dbReference>
<dbReference type="InterPro" id="IPR022476">
    <property type="entry name" value="Spore_YabP/YqfC"/>
</dbReference>
<dbReference type="InterPro" id="IPR022477">
    <property type="entry name" value="Spore_YqfC"/>
</dbReference>
<comment type="caution">
    <text evidence="1">The sequence shown here is derived from an EMBL/GenBank/DDBJ whole genome shotgun (WGS) entry which is preliminary data.</text>
</comment>
<organism evidence="1 2">
    <name type="scientific">Moorella mulderi DSM 14980</name>
    <dbReference type="NCBI Taxonomy" id="1122241"/>
    <lineage>
        <taxon>Bacteria</taxon>
        <taxon>Bacillati</taxon>
        <taxon>Bacillota</taxon>
        <taxon>Clostridia</taxon>
        <taxon>Neomoorellales</taxon>
        <taxon>Neomoorellaceae</taxon>
        <taxon>Neomoorella</taxon>
    </lineage>
</organism>
<keyword evidence="2" id="KW-1185">Reference proteome</keyword>
<dbReference type="NCBIfam" id="TIGR02856">
    <property type="entry name" value="spore_yqfC"/>
    <property type="match status" value="1"/>
</dbReference>
<reference evidence="1 2" key="1">
    <citation type="submission" date="2016-02" db="EMBL/GenBank/DDBJ databases">
        <title>Genome sequence of Moorella mulderi DSM 14980.</title>
        <authorList>
            <person name="Poehlein A."/>
            <person name="Daniel R."/>
        </authorList>
    </citation>
    <scope>NUCLEOTIDE SEQUENCE [LARGE SCALE GENOMIC DNA]</scope>
    <source>
        <strain evidence="1 2">DSM 14980</strain>
    </source>
</reference>
<gene>
    <name evidence="1" type="ORF">MOMUL_26870</name>
</gene>
<dbReference type="PATRIC" id="fig|1122241.3.peg.2857"/>
<proteinExistence type="predicted"/>
<accession>A0A151ATV7</accession>
<name>A0A151ATV7_9FIRM</name>
<dbReference type="Proteomes" id="UP000075670">
    <property type="component" value="Unassembled WGS sequence"/>
</dbReference>
<dbReference type="AlphaFoldDB" id="A0A151ATV7"/>
<evidence type="ECO:0000313" key="1">
    <source>
        <dbReference type="EMBL" id="KYH31012.1"/>
    </source>
</evidence>
<evidence type="ECO:0000313" key="2">
    <source>
        <dbReference type="Proteomes" id="UP000075670"/>
    </source>
</evidence>